<accession>A0A1Y6INJ6</accession>
<reference evidence="1 4" key="2">
    <citation type="submission" date="2023-11" db="EMBL/GenBank/DDBJ databases">
        <title>Plant-associative lifestyle of Vibrio porteresiae and its evolutionary dynamics.</title>
        <authorList>
            <person name="Rameshkumar N."/>
            <person name="Kirti K."/>
        </authorList>
    </citation>
    <scope>NUCLEOTIDE SEQUENCE [LARGE SCALE GENOMIC DNA]</scope>
    <source>
        <strain evidence="1 4">MSSRF38</strain>
    </source>
</reference>
<dbReference type="Proteomes" id="UP000196125">
    <property type="component" value="Unassembled WGS sequence"/>
</dbReference>
<gene>
    <name evidence="1" type="ORF">SBX37_14140</name>
    <name evidence="2" type="ORF">VIM7927_00432</name>
</gene>
<evidence type="ECO:0000313" key="2">
    <source>
        <dbReference type="EMBL" id="SMR99208.1"/>
    </source>
</evidence>
<name>A0A1Y6INJ6_9VIBR</name>
<evidence type="ECO:0000313" key="1">
    <source>
        <dbReference type="EMBL" id="MDW6003995.1"/>
    </source>
</evidence>
<dbReference type="AlphaFoldDB" id="A0A1Y6INJ6"/>
<reference evidence="2 3" key="1">
    <citation type="submission" date="2017-05" db="EMBL/GenBank/DDBJ databases">
        <authorList>
            <person name="Song R."/>
            <person name="Chenine A.L."/>
            <person name="Ruprecht R.M."/>
        </authorList>
    </citation>
    <scope>NUCLEOTIDE SEQUENCE [LARGE SCALE GENOMIC DNA]</scope>
    <source>
        <strain evidence="2 3">CECT 7927</strain>
    </source>
</reference>
<evidence type="ECO:0000313" key="4">
    <source>
        <dbReference type="Proteomes" id="UP001283366"/>
    </source>
</evidence>
<organism evidence="2 3">
    <name type="scientific">Vibrio mangrovi</name>
    <dbReference type="NCBI Taxonomy" id="474394"/>
    <lineage>
        <taxon>Bacteria</taxon>
        <taxon>Pseudomonadati</taxon>
        <taxon>Pseudomonadota</taxon>
        <taxon>Gammaproteobacteria</taxon>
        <taxon>Vibrionales</taxon>
        <taxon>Vibrionaceae</taxon>
        <taxon>Vibrio</taxon>
    </lineage>
</organism>
<evidence type="ECO:0000313" key="3">
    <source>
        <dbReference type="Proteomes" id="UP000196125"/>
    </source>
</evidence>
<dbReference type="Proteomes" id="UP001283366">
    <property type="component" value="Unassembled WGS sequence"/>
</dbReference>
<dbReference type="EMBL" id="FXXI01000001">
    <property type="protein sequence ID" value="SMR99208.1"/>
    <property type="molecule type" value="Genomic_DNA"/>
</dbReference>
<protein>
    <submittedName>
        <fullName evidence="2">Uncharacterized protein</fullName>
    </submittedName>
</protein>
<keyword evidence="4" id="KW-1185">Reference proteome</keyword>
<dbReference type="RefSeq" id="WP_087479257.1">
    <property type="nucleotide sequence ID" value="NZ_AP024883.1"/>
</dbReference>
<dbReference type="EMBL" id="JAWRCO010000001">
    <property type="protein sequence ID" value="MDW6003995.1"/>
    <property type="molecule type" value="Genomic_DNA"/>
</dbReference>
<proteinExistence type="predicted"/>
<sequence length="291" mass="32935">MLEGFYRRESDVIRYWVRDEHSDDEANSIRELKSLLDSLDLTTVFNLQNLTLQVSQKSYFNYVYRGDFAHNDGHKSTYDTNLNKWTTTLDGKILANQNDQFERAPESVSGCDIVLTVRVPEAHIRNKWSNGTKLLLGLDPFAAFEGKEFGLSQSWSNNHMTGKSMSASALTQYESPFKDCTKLYAGLLHGIGGAPLHKKELDDWLEAMKHKFGSPSEPFVLLAPSLTIGSMGRVVPQWMGIFRDDSGEERLSWIPLSDLAELDEFWDAMCATGKAHEDDFSTGNLFGDDEW</sequence>